<feature type="transmembrane region" description="Helical" evidence="9">
    <location>
        <begin position="145"/>
        <end position="175"/>
    </location>
</feature>
<evidence type="ECO:0000256" key="4">
    <source>
        <dbReference type="ARBA" id="ARBA00022692"/>
    </source>
</evidence>
<evidence type="ECO:0000256" key="9">
    <source>
        <dbReference type="SAM" id="Phobius"/>
    </source>
</evidence>
<keyword evidence="4 9" id="KW-0812">Transmembrane</keyword>
<accession>A0A8J2FT99</accession>
<dbReference type="AlphaFoldDB" id="A0A8J2FT99"/>
<keyword evidence="7 9" id="KW-0472">Membrane</keyword>
<dbReference type="PANTHER" id="PTHR30625:SF15">
    <property type="entry name" value="BIOPOLYMER TRANSPORT PROTEIN EXBB"/>
    <property type="match status" value="1"/>
</dbReference>
<evidence type="ECO:0000259" key="10">
    <source>
        <dbReference type="Pfam" id="PF01618"/>
    </source>
</evidence>
<keyword evidence="6 9" id="KW-1133">Transmembrane helix</keyword>
<dbReference type="InterPro" id="IPR002898">
    <property type="entry name" value="MotA_ExbB_proton_chnl"/>
</dbReference>
<evidence type="ECO:0000313" key="12">
    <source>
        <dbReference type="Proteomes" id="UP000663859"/>
    </source>
</evidence>
<sequence length="218" mass="23613">MVQLFLKGGPVMWPLLILSLVTVAVIVERVLFIVRDRFREEPQTLARVLSLIEEGKTEQALQLGRKSRDPLVEVAMRALEYPGGSGVRIFLEEAMEAQLQKHERGLVILDTAVTLGPLLGLLGTVTGMMRAFGMVGSTDLAGQQAVITGGVAESLIAVSFGLVVAIVAIVPLNLFGARAERVRRRLESVAYRLEIALSRELMGREIQPAGVSISKAIS</sequence>
<dbReference type="InterPro" id="IPR050790">
    <property type="entry name" value="ExbB/TolQ_transport"/>
</dbReference>
<evidence type="ECO:0000256" key="6">
    <source>
        <dbReference type="ARBA" id="ARBA00022989"/>
    </source>
</evidence>
<feature type="domain" description="MotA/TolQ/ExbB proton channel" evidence="10">
    <location>
        <begin position="84"/>
        <end position="187"/>
    </location>
</feature>
<protein>
    <submittedName>
        <fullName evidence="11">Ferric siderophore transport system, biopolymer transport protein ExbB</fullName>
    </submittedName>
</protein>
<dbReference type="EMBL" id="CAJNOB010000034">
    <property type="protein sequence ID" value="CAF0701026.1"/>
    <property type="molecule type" value="Genomic_DNA"/>
</dbReference>
<evidence type="ECO:0000256" key="3">
    <source>
        <dbReference type="ARBA" id="ARBA00022475"/>
    </source>
</evidence>
<reference evidence="11" key="1">
    <citation type="submission" date="2021-02" db="EMBL/GenBank/DDBJ databases">
        <authorList>
            <person name="Cremers G."/>
            <person name="Picone N."/>
        </authorList>
    </citation>
    <scope>NUCLEOTIDE SEQUENCE</scope>
    <source>
        <strain evidence="11">PQ17</strain>
    </source>
</reference>
<comment type="caution">
    <text evidence="11">The sequence shown here is derived from an EMBL/GenBank/DDBJ whole genome shotgun (WGS) entry which is preliminary data.</text>
</comment>
<evidence type="ECO:0000313" key="11">
    <source>
        <dbReference type="EMBL" id="CAF0701026.1"/>
    </source>
</evidence>
<evidence type="ECO:0000256" key="8">
    <source>
        <dbReference type="RuleBase" id="RU004057"/>
    </source>
</evidence>
<feature type="transmembrane region" description="Helical" evidence="9">
    <location>
        <begin position="105"/>
        <end position="125"/>
    </location>
</feature>
<keyword evidence="3" id="KW-1003">Cell membrane</keyword>
<evidence type="ECO:0000256" key="5">
    <source>
        <dbReference type="ARBA" id="ARBA00022927"/>
    </source>
</evidence>
<comment type="similarity">
    <text evidence="8">Belongs to the exbB/tolQ family.</text>
</comment>
<evidence type="ECO:0000256" key="2">
    <source>
        <dbReference type="ARBA" id="ARBA00022448"/>
    </source>
</evidence>
<comment type="subcellular location">
    <subcellularLocation>
        <location evidence="1">Cell membrane</location>
        <topology evidence="1">Multi-pass membrane protein</topology>
    </subcellularLocation>
    <subcellularLocation>
        <location evidence="8">Membrane</location>
        <topology evidence="8">Multi-pass membrane protein</topology>
    </subcellularLocation>
</comment>
<dbReference type="GO" id="GO:0017038">
    <property type="term" value="P:protein import"/>
    <property type="evidence" value="ECO:0007669"/>
    <property type="project" value="TreeGrafter"/>
</dbReference>
<dbReference type="Pfam" id="PF01618">
    <property type="entry name" value="MotA_ExbB"/>
    <property type="match status" value="1"/>
</dbReference>
<dbReference type="GO" id="GO:0005886">
    <property type="term" value="C:plasma membrane"/>
    <property type="evidence" value="ECO:0007669"/>
    <property type="project" value="UniProtKB-SubCell"/>
</dbReference>
<evidence type="ECO:0000256" key="7">
    <source>
        <dbReference type="ARBA" id="ARBA00023136"/>
    </source>
</evidence>
<feature type="transmembrane region" description="Helical" evidence="9">
    <location>
        <begin position="12"/>
        <end position="34"/>
    </location>
</feature>
<keyword evidence="5 8" id="KW-0653">Protein transport</keyword>
<dbReference type="PANTHER" id="PTHR30625">
    <property type="entry name" value="PROTEIN TOLQ"/>
    <property type="match status" value="1"/>
</dbReference>
<proteinExistence type="inferred from homology"/>
<dbReference type="RefSeq" id="WP_174582220.1">
    <property type="nucleotide sequence ID" value="NZ_CAJNOB010000034.1"/>
</dbReference>
<gene>
    <name evidence="11" type="ORF">MPNT_40112</name>
</gene>
<name>A0A8J2FT99_9BACT</name>
<organism evidence="11 12">
    <name type="scientific">Candidatus Methylacidithermus pantelleriae</name>
    <dbReference type="NCBI Taxonomy" id="2744239"/>
    <lineage>
        <taxon>Bacteria</taxon>
        <taxon>Pseudomonadati</taxon>
        <taxon>Verrucomicrobiota</taxon>
        <taxon>Methylacidiphilae</taxon>
        <taxon>Methylacidiphilales</taxon>
        <taxon>Methylacidiphilaceae</taxon>
        <taxon>Candidatus Methylacidithermus</taxon>
    </lineage>
</organism>
<evidence type="ECO:0000256" key="1">
    <source>
        <dbReference type="ARBA" id="ARBA00004651"/>
    </source>
</evidence>
<keyword evidence="2 8" id="KW-0813">Transport</keyword>
<dbReference type="Proteomes" id="UP000663859">
    <property type="component" value="Unassembled WGS sequence"/>
</dbReference>
<keyword evidence="12" id="KW-1185">Reference proteome</keyword>